<gene>
    <name evidence="2" type="ORF">PSNMU_V1.4_AUG-EV-PASAV3_0006360</name>
</gene>
<evidence type="ECO:0000313" key="3">
    <source>
        <dbReference type="Proteomes" id="UP000291116"/>
    </source>
</evidence>
<feature type="region of interest" description="Disordered" evidence="1">
    <location>
        <begin position="1"/>
        <end position="23"/>
    </location>
</feature>
<organism evidence="2 3">
    <name type="scientific">Pseudo-nitzschia multistriata</name>
    <dbReference type="NCBI Taxonomy" id="183589"/>
    <lineage>
        <taxon>Eukaryota</taxon>
        <taxon>Sar</taxon>
        <taxon>Stramenopiles</taxon>
        <taxon>Ochrophyta</taxon>
        <taxon>Bacillariophyta</taxon>
        <taxon>Bacillariophyceae</taxon>
        <taxon>Bacillariophycidae</taxon>
        <taxon>Bacillariales</taxon>
        <taxon>Bacillariaceae</taxon>
        <taxon>Pseudo-nitzschia</taxon>
    </lineage>
</organism>
<reference evidence="2 3" key="1">
    <citation type="submission" date="2019-01" db="EMBL/GenBank/DDBJ databases">
        <authorList>
            <person name="Ferrante I. M."/>
        </authorList>
    </citation>
    <scope>NUCLEOTIDE SEQUENCE [LARGE SCALE GENOMIC DNA]</scope>
    <source>
        <strain evidence="2 3">B856</strain>
    </source>
</reference>
<dbReference type="EMBL" id="CAACVS010000015">
    <property type="protein sequence ID" value="VEU33906.1"/>
    <property type="molecule type" value="Genomic_DNA"/>
</dbReference>
<evidence type="ECO:0000313" key="2">
    <source>
        <dbReference type="EMBL" id="VEU33906.1"/>
    </source>
</evidence>
<feature type="compositionally biased region" description="Basic and acidic residues" evidence="1">
    <location>
        <begin position="122"/>
        <end position="131"/>
    </location>
</feature>
<sequence length="241" mass="26018">MCAAKIVTKRDEKPGDSDIPASQCPSLEEFIRLMQAKVSHESNNAVPAAAESSCSESGDSSCAGKTESSWSSASSFDDSEDGGSEAVEPRHIALMKTATVEETSANSNIKYNKNQKGSRLRNKNDYGDKKISGRYTNYPSETKKNFSDTSAMKKGSSPAISNAKATLDLSSALRGCKSSASLDLSDACKRYREAGPGVSGLGARAFRRQDDWVGGSANELNVPEERWKVKATDRSRSNRYF</sequence>
<keyword evidence="3" id="KW-1185">Reference proteome</keyword>
<evidence type="ECO:0000256" key="1">
    <source>
        <dbReference type="SAM" id="MobiDB-lite"/>
    </source>
</evidence>
<feature type="compositionally biased region" description="Polar residues" evidence="1">
    <location>
        <begin position="100"/>
        <end position="115"/>
    </location>
</feature>
<protein>
    <submittedName>
        <fullName evidence="2">Uncharacterized protein</fullName>
    </submittedName>
</protein>
<dbReference type="Proteomes" id="UP000291116">
    <property type="component" value="Unassembled WGS sequence"/>
</dbReference>
<proteinExistence type="predicted"/>
<dbReference type="AlphaFoldDB" id="A0A448YVS6"/>
<name>A0A448YVS6_9STRA</name>
<accession>A0A448YVS6</accession>
<feature type="region of interest" description="Disordered" evidence="1">
    <location>
        <begin position="40"/>
        <end position="160"/>
    </location>
</feature>
<feature type="compositionally biased region" description="Low complexity" evidence="1">
    <location>
        <begin position="48"/>
        <end position="76"/>
    </location>
</feature>